<keyword evidence="3" id="KW-1185">Reference proteome</keyword>
<sequence>MSSSLTRTSSHAVGATIPMPSTLLWFPINLSVFLLCSLDSVDTQRFHLVVPPATPALCSRTIRSLIVSLSSGDSSASFGRVVVLLSFLAFATAQLSLCAIRSRIVSLSSHGSFASFRRVVFLRFRRVF</sequence>
<evidence type="ECO:0000313" key="3">
    <source>
        <dbReference type="Proteomes" id="UP001362999"/>
    </source>
</evidence>
<proteinExistence type="predicted"/>
<comment type="caution">
    <text evidence="2">The sequence shown here is derived from an EMBL/GenBank/DDBJ whole genome shotgun (WGS) entry which is preliminary data.</text>
</comment>
<dbReference type="EMBL" id="JAWWNJ010000069">
    <property type="protein sequence ID" value="KAK7008112.1"/>
    <property type="molecule type" value="Genomic_DNA"/>
</dbReference>
<evidence type="ECO:0000256" key="1">
    <source>
        <dbReference type="SAM" id="Phobius"/>
    </source>
</evidence>
<accession>A0AAW0AGY4</accession>
<evidence type="ECO:0000313" key="2">
    <source>
        <dbReference type="EMBL" id="KAK7008112.1"/>
    </source>
</evidence>
<protein>
    <submittedName>
        <fullName evidence="2">Uncharacterized protein</fullName>
    </submittedName>
</protein>
<keyword evidence="1" id="KW-1133">Transmembrane helix</keyword>
<reference evidence="2 3" key="1">
    <citation type="journal article" date="2024" name="J Genomics">
        <title>Draft genome sequencing and assembly of Favolaschia claudopus CIRM-BRFM 2984 isolated from oak limbs.</title>
        <authorList>
            <person name="Navarro D."/>
            <person name="Drula E."/>
            <person name="Chaduli D."/>
            <person name="Cazenave R."/>
            <person name="Ahrendt S."/>
            <person name="Wang J."/>
            <person name="Lipzen A."/>
            <person name="Daum C."/>
            <person name="Barry K."/>
            <person name="Grigoriev I.V."/>
            <person name="Favel A."/>
            <person name="Rosso M.N."/>
            <person name="Martin F."/>
        </authorList>
    </citation>
    <scope>NUCLEOTIDE SEQUENCE [LARGE SCALE GENOMIC DNA]</scope>
    <source>
        <strain evidence="2 3">CIRM-BRFM 2984</strain>
    </source>
</reference>
<gene>
    <name evidence="2" type="ORF">R3P38DRAFT_3211763</name>
</gene>
<name>A0AAW0AGY4_9AGAR</name>
<keyword evidence="1" id="KW-0812">Transmembrane</keyword>
<feature type="transmembrane region" description="Helical" evidence="1">
    <location>
        <begin position="12"/>
        <end position="35"/>
    </location>
</feature>
<organism evidence="2 3">
    <name type="scientific">Favolaschia claudopus</name>
    <dbReference type="NCBI Taxonomy" id="2862362"/>
    <lineage>
        <taxon>Eukaryota</taxon>
        <taxon>Fungi</taxon>
        <taxon>Dikarya</taxon>
        <taxon>Basidiomycota</taxon>
        <taxon>Agaricomycotina</taxon>
        <taxon>Agaricomycetes</taxon>
        <taxon>Agaricomycetidae</taxon>
        <taxon>Agaricales</taxon>
        <taxon>Marasmiineae</taxon>
        <taxon>Mycenaceae</taxon>
        <taxon>Favolaschia</taxon>
    </lineage>
</organism>
<dbReference type="Proteomes" id="UP001362999">
    <property type="component" value="Unassembled WGS sequence"/>
</dbReference>
<feature type="transmembrane region" description="Helical" evidence="1">
    <location>
        <begin position="78"/>
        <end position="100"/>
    </location>
</feature>
<keyword evidence="1" id="KW-0472">Membrane</keyword>
<dbReference type="AlphaFoldDB" id="A0AAW0AGY4"/>